<feature type="transmembrane region" description="Helical" evidence="1">
    <location>
        <begin position="36"/>
        <end position="53"/>
    </location>
</feature>
<dbReference type="Proteomes" id="UP000078512">
    <property type="component" value="Unassembled WGS sequence"/>
</dbReference>
<keyword evidence="1" id="KW-1133">Transmembrane helix</keyword>
<accession>A0A197KH35</accession>
<name>A0A197KH35_9FUNG</name>
<keyword evidence="1" id="KW-0472">Membrane</keyword>
<sequence length="95" mass="10311">MLAMLLWNIYNGMLGCSDARLIAAVDGADVDVDVNVVNVVIVIVVVVVVVVVVNPRDICCVLFCLLVSPFCDVVGTMLRLFVVLNCVGLCFLRHM</sequence>
<protein>
    <submittedName>
        <fullName evidence="3">Uncharacterized protein</fullName>
    </submittedName>
</protein>
<keyword evidence="1" id="KW-0812">Transmembrane</keyword>
<proteinExistence type="predicted"/>
<evidence type="ECO:0000256" key="1">
    <source>
        <dbReference type="SAM" id="Phobius"/>
    </source>
</evidence>
<feature type="transmembrane region" description="Helical" evidence="1">
    <location>
        <begin position="60"/>
        <end position="84"/>
    </location>
</feature>
<feature type="chain" id="PRO_5008276907" evidence="2">
    <location>
        <begin position="20"/>
        <end position="95"/>
    </location>
</feature>
<reference evidence="3 4" key="1">
    <citation type="submission" date="2016-05" db="EMBL/GenBank/DDBJ databases">
        <title>Genome sequencing reveals origins of a unique bacterial endosymbiosis in the earliest lineages of terrestrial Fungi.</title>
        <authorList>
            <consortium name="DOE Joint Genome Institute"/>
            <person name="Uehling J."/>
            <person name="Gryganskyi A."/>
            <person name="Hameed K."/>
            <person name="Tschaplinski T."/>
            <person name="Misztal P."/>
            <person name="Wu S."/>
            <person name="Desiro A."/>
            <person name="Vande Pol N."/>
            <person name="Du Z.-Y."/>
            <person name="Zienkiewicz A."/>
            <person name="Zienkiewicz K."/>
            <person name="Morin E."/>
            <person name="Tisserant E."/>
            <person name="Splivallo R."/>
            <person name="Hainaut M."/>
            <person name="Henrissat B."/>
            <person name="Ohm R."/>
            <person name="Kuo A."/>
            <person name="Yan J."/>
            <person name="Lipzen A."/>
            <person name="Nolan M."/>
            <person name="Labutti K."/>
            <person name="Barry K."/>
            <person name="Goldstein A."/>
            <person name="Labbe J."/>
            <person name="Schadt C."/>
            <person name="Tuskan G."/>
            <person name="Grigoriev I."/>
            <person name="Martin F."/>
            <person name="Vilgalys R."/>
            <person name="Bonito G."/>
        </authorList>
    </citation>
    <scope>NUCLEOTIDE SEQUENCE [LARGE SCALE GENOMIC DNA]</scope>
    <source>
        <strain evidence="3 4">AG-77</strain>
    </source>
</reference>
<evidence type="ECO:0000256" key="2">
    <source>
        <dbReference type="SAM" id="SignalP"/>
    </source>
</evidence>
<gene>
    <name evidence="3" type="ORF">K457DRAFT_131978</name>
</gene>
<keyword evidence="2" id="KW-0732">Signal</keyword>
<dbReference type="AlphaFoldDB" id="A0A197KH35"/>
<evidence type="ECO:0000313" key="3">
    <source>
        <dbReference type="EMBL" id="OAQ36850.1"/>
    </source>
</evidence>
<dbReference type="EMBL" id="KV442011">
    <property type="protein sequence ID" value="OAQ36850.1"/>
    <property type="molecule type" value="Genomic_DNA"/>
</dbReference>
<feature type="signal peptide" evidence="2">
    <location>
        <begin position="1"/>
        <end position="19"/>
    </location>
</feature>
<evidence type="ECO:0000313" key="4">
    <source>
        <dbReference type="Proteomes" id="UP000078512"/>
    </source>
</evidence>
<organism evidence="3 4">
    <name type="scientific">Linnemannia elongata AG-77</name>
    <dbReference type="NCBI Taxonomy" id="1314771"/>
    <lineage>
        <taxon>Eukaryota</taxon>
        <taxon>Fungi</taxon>
        <taxon>Fungi incertae sedis</taxon>
        <taxon>Mucoromycota</taxon>
        <taxon>Mortierellomycotina</taxon>
        <taxon>Mortierellomycetes</taxon>
        <taxon>Mortierellales</taxon>
        <taxon>Mortierellaceae</taxon>
        <taxon>Linnemannia</taxon>
    </lineage>
</organism>
<keyword evidence="4" id="KW-1185">Reference proteome</keyword>